<protein>
    <submittedName>
        <fullName evidence="2">Hypothetical_protein</fullName>
    </submittedName>
</protein>
<evidence type="ECO:0000313" key="2">
    <source>
        <dbReference type="EMBL" id="CAL6086178.1"/>
    </source>
</evidence>
<sequence length="296" mass="34656">MMQRLTKLVCGQICSLIIGMNGLIIRNYYKNRDQQVQTNSFQQIVKYLVFLAQNLMAYTNQYLVQDQLQYFVLQIILTLLSNDKMIVISQQHQILSQIVDKIVSLLQQNTNVQLISKISNITYDNDTLSLQNIIPKTILCLNDQEYKQQTKQIQNIYTQNFYQQVEVNDDIIRVQMDFPFIVISQKSEIGSNYNIRVQYTMGNIVVKQQLAWFVKAYIDQQIEYQVDNVYQDQIMKIFDVNIMNFSKICNAITNLLAQPYVDQTIMKAACVFGVIFSKNVYKQEEIESLIAIIDKW</sequence>
<proteinExistence type="predicted"/>
<reference evidence="2 3" key="2">
    <citation type="submission" date="2024-07" db="EMBL/GenBank/DDBJ databases">
        <authorList>
            <person name="Akdeniz Z."/>
        </authorList>
    </citation>
    <scope>NUCLEOTIDE SEQUENCE [LARGE SCALE GENOMIC DNA]</scope>
</reference>
<reference evidence="1" key="1">
    <citation type="submission" date="2023-06" db="EMBL/GenBank/DDBJ databases">
        <authorList>
            <person name="Kurt Z."/>
        </authorList>
    </citation>
    <scope>NUCLEOTIDE SEQUENCE</scope>
</reference>
<organism evidence="1">
    <name type="scientific">Hexamita inflata</name>
    <dbReference type="NCBI Taxonomy" id="28002"/>
    <lineage>
        <taxon>Eukaryota</taxon>
        <taxon>Metamonada</taxon>
        <taxon>Diplomonadida</taxon>
        <taxon>Hexamitidae</taxon>
        <taxon>Hexamitinae</taxon>
        <taxon>Hexamita</taxon>
    </lineage>
</organism>
<dbReference type="EMBL" id="CATOUU010000227">
    <property type="protein sequence ID" value="CAI9921622.1"/>
    <property type="molecule type" value="Genomic_DNA"/>
</dbReference>
<gene>
    <name evidence="2" type="ORF">HINF_LOCUS63038</name>
    <name evidence="1" type="ORF">HINF_LOCUS9267</name>
</gene>
<dbReference type="EMBL" id="CAXDID020000391">
    <property type="protein sequence ID" value="CAL6086178.1"/>
    <property type="molecule type" value="Genomic_DNA"/>
</dbReference>
<evidence type="ECO:0000313" key="1">
    <source>
        <dbReference type="EMBL" id="CAI9921622.1"/>
    </source>
</evidence>
<dbReference type="Proteomes" id="UP001642409">
    <property type="component" value="Unassembled WGS sequence"/>
</dbReference>
<name>A0AA86NK86_9EUKA</name>
<keyword evidence="3" id="KW-1185">Reference proteome</keyword>
<evidence type="ECO:0000313" key="3">
    <source>
        <dbReference type="Proteomes" id="UP001642409"/>
    </source>
</evidence>
<dbReference type="AlphaFoldDB" id="A0AA86NK86"/>
<accession>A0AA86NK86</accession>
<comment type="caution">
    <text evidence="1">The sequence shown here is derived from an EMBL/GenBank/DDBJ whole genome shotgun (WGS) entry which is preliminary data.</text>
</comment>